<dbReference type="Proteomes" id="UP001344906">
    <property type="component" value="Unassembled WGS sequence"/>
</dbReference>
<dbReference type="PANTHER" id="PTHR18901">
    <property type="entry name" value="2-DEOXYGLUCOSE-6-PHOSPHATE PHOSPHATASE 2"/>
    <property type="match status" value="1"/>
</dbReference>
<dbReference type="PANTHER" id="PTHR18901:SF38">
    <property type="entry name" value="PSEUDOURIDINE-5'-PHOSPHATASE"/>
    <property type="match status" value="1"/>
</dbReference>
<gene>
    <name evidence="1" type="ORF">KDH_76370</name>
</gene>
<dbReference type="InterPro" id="IPR023214">
    <property type="entry name" value="HAD_sf"/>
</dbReference>
<dbReference type="SFLD" id="SFLDG01129">
    <property type="entry name" value="C1.5:_HAD__Beta-PGM__Phosphata"/>
    <property type="match status" value="1"/>
</dbReference>
<dbReference type="EMBL" id="BSRI01000002">
    <property type="protein sequence ID" value="GLV60818.1"/>
    <property type="molecule type" value="Genomic_DNA"/>
</dbReference>
<proteinExistence type="predicted"/>
<comment type="caution">
    <text evidence="1">The sequence shown here is derived from an EMBL/GenBank/DDBJ whole genome shotgun (WGS) entry which is preliminary data.</text>
</comment>
<dbReference type="InterPro" id="IPR006439">
    <property type="entry name" value="HAD-SF_hydro_IA"/>
</dbReference>
<name>A0ABQ6G2Q5_9CHLR</name>
<dbReference type="SUPFAM" id="SSF56784">
    <property type="entry name" value="HAD-like"/>
    <property type="match status" value="1"/>
</dbReference>
<dbReference type="NCBIfam" id="TIGR01509">
    <property type="entry name" value="HAD-SF-IA-v3"/>
    <property type="match status" value="1"/>
</dbReference>
<dbReference type="InterPro" id="IPR036412">
    <property type="entry name" value="HAD-like_sf"/>
</dbReference>
<dbReference type="RefSeq" id="WP_338257998.1">
    <property type="nucleotide sequence ID" value="NZ_BSRI01000002.1"/>
</dbReference>
<dbReference type="PRINTS" id="PR00413">
    <property type="entry name" value="HADHALOGNASE"/>
</dbReference>
<evidence type="ECO:0000313" key="1">
    <source>
        <dbReference type="EMBL" id="GLV60818.1"/>
    </source>
</evidence>
<dbReference type="Gene3D" id="1.10.150.240">
    <property type="entry name" value="Putative phosphatase, domain 2"/>
    <property type="match status" value="1"/>
</dbReference>
<dbReference type="InterPro" id="IPR023198">
    <property type="entry name" value="PGP-like_dom2"/>
</dbReference>
<accession>A0ABQ6G2Q5</accession>
<protein>
    <submittedName>
        <fullName evidence="1">Haloacid dehalogenase</fullName>
    </submittedName>
</protein>
<sequence>MVMRALILDFDGLMIETEQPDFQSWQEIYAQYGVTLSLEMWLPLIGTGSSSRAFHPHDHLEALLGRTLDRAELRARRRRRYAELVAARPLLPGVAEIIAQAQRRGLRLAVASSSPREWVITHLVQRGLDALFEHIVCGDEVARAKPFPDVYQVVLARLGLPADQAMAFEDSPNGVQAAKRAGLFCVAIPNPLTQHLAFEQADLRLLSLADFSLADYCL</sequence>
<keyword evidence="2" id="KW-1185">Reference proteome</keyword>
<evidence type="ECO:0000313" key="2">
    <source>
        <dbReference type="Proteomes" id="UP001344906"/>
    </source>
</evidence>
<reference evidence="1 2" key="1">
    <citation type="submission" date="2023-02" db="EMBL/GenBank/DDBJ databases">
        <title>Dictyobacter halimunensis sp. nov., a new member of the class Ktedonobacteria from forest soil in a geothermal area.</title>
        <authorList>
            <person name="Rachmania M.K."/>
            <person name="Ningsih F."/>
            <person name="Sakai Y."/>
            <person name="Yabe S."/>
            <person name="Yokota A."/>
            <person name="Sjamsuridzal W."/>
        </authorList>
    </citation>
    <scope>NUCLEOTIDE SEQUENCE [LARGE SCALE GENOMIC DNA]</scope>
    <source>
        <strain evidence="1 2">S3.2.2.5</strain>
    </source>
</reference>
<organism evidence="1 2">
    <name type="scientific">Dictyobacter halimunensis</name>
    <dbReference type="NCBI Taxonomy" id="3026934"/>
    <lineage>
        <taxon>Bacteria</taxon>
        <taxon>Bacillati</taxon>
        <taxon>Chloroflexota</taxon>
        <taxon>Ktedonobacteria</taxon>
        <taxon>Ktedonobacterales</taxon>
        <taxon>Dictyobacteraceae</taxon>
        <taxon>Dictyobacter</taxon>
    </lineage>
</organism>
<dbReference type="SFLD" id="SFLDS00003">
    <property type="entry name" value="Haloacid_Dehalogenase"/>
    <property type="match status" value="1"/>
</dbReference>
<dbReference type="InterPro" id="IPR041492">
    <property type="entry name" value="HAD_2"/>
</dbReference>
<dbReference type="Gene3D" id="3.40.50.1000">
    <property type="entry name" value="HAD superfamily/HAD-like"/>
    <property type="match status" value="1"/>
</dbReference>
<dbReference type="Pfam" id="PF13419">
    <property type="entry name" value="HAD_2"/>
    <property type="match status" value="1"/>
</dbReference>